<dbReference type="InterPro" id="IPR049457">
    <property type="entry name" value="Emfourin"/>
</dbReference>
<dbReference type="RefSeq" id="WP_074315007.1">
    <property type="nucleotide sequence ID" value="NZ_FSQT01000002.1"/>
</dbReference>
<dbReference type="EMBL" id="FSQT01000002">
    <property type="protein sequence ID" value="SIN24411.1"/>
    <property type="molecule type" value="Genomic_DNA"/>
</dbReference>
<feature type="region of interest" description="Disordered" evidence="1">
    <location>
        <begin position="39"/>
        <end position="84"/>
    </location>
</feature>
<keyword evidence="3" id="KW-1185">Reference proteome</keyword>
<proteinExistence type="predicted"/>
<evidence type="ECO:0000313" key="2">
    <source>
        <dbReference type="EMBL" id="SIN24411.1"/>
    </source>
</evidence>
<dbReference type="PROSITE" id="PS51257">
    <property type="entry name" value="PROKAR_LIPOPROTEIN"/>
    <property type="match status" value="1"/>
</dbReference>
<evidence type="ECO:0000256" key="1">
    <source>
        <dbReference type="SAM" id="MobiDB-lite"/>
    </source>
</evidence>
<organism evidence="2 3">
    <name type="scientific">Micromonospora cremea</name>
    <dbReference type="NCBI Taxonomy" id="709881"/>
    <lineage>
        <taxon>Bacteria</taxon>
        <taxon>Bacillati</taxon>
        <taxon>Actinomycetota</taxon>
        <taxon>Actinomycetes</taxon>
        <taxon>Micromonosporales</taxon>
        <taxon>Micromonosporaceae</taxon>
        <taxon>Micromonospora</taxon>
    </lineage>
</organism>
<name>A0A1N5ZRF9_9ACTN</name>
<accession>A0A1N5ZRF9</accession>
<feature type="compositionally biased region" description="Low complexity" evidence="1">
    <location>
        <begin position="49"/>
        <end position="61"/>
    </location>
</feature>
<reference evidence="3" key="1">
    <citation type="submission" date="2016-12" db="EMBL/GenBank/DDBJ databases">
        <authorList>
            <person name="Varghese N."/>
            <person name="Submissions S."/>
        </authorList>
    </citation>
    <scope>NUCLEOTIDE SEQUENCE [LARGE SCALE GENOMIC DNA]</scope>
    <source>
        <strain evidence="3">DSM 45599</strain>
    </source>
</reference>
<protein>
    <submittedName>
        <fullName evidence="2">Uncharacterized protein</fullName>
    </submittedName>
</protein>
<dbReference type="Pfam" id="PF20242">
    <property type="entry name" value="Emfourin"/>
    <property type="match status" value="1"/>
</dbReference>
<feature type="compositionally biased region" description="Pro residues" evidence="1">
    <location>
        <begin position="62"/>
        <end position="79"/>
    </location>
</feature>
<dbReference type="OrthoDB" id="3406060at2"/>
<gene>
    <name evidence="2" type="ORF">SAMN04489832_4330</name>
</gene>
<dbReference type="Proteomes" id="UP000185124">
    <property type="component" value="Unassembled WGS sequence"/>
</dbReference>
<dbReference type="AlphaFoldDB" id="A0A1N5ZRF9"/>
<evidence type="ECO:0000313" key="3">
    <source>
        <dbReference type="Proteomes" id="UP000185124"/>
    </source>
</evidence>
<sequence>MTREPAAAAVRPSGMRPASTTGVTVALLAALLAGCTSADRARTTPDQPPATSGPTTTGPATGTPPPTAVPTTPGAPAPTGPEATGSAFTRVMLFRSGGFAGRGDAVTVESDGRWTLVDRAGGRRTGRLDPANLGRLRGLAADPRLAAEAGRPTTPTGCADAFSYRLTVGTIETGYVDCPADPAPPPATRALVELLLRATG</sequence>